<dbReference type="Proteomes" id="UP001576780">
    <property type="component" value="Unassembled WGS sequence"/>
</dbReference>
<feature type="transmembrane region" description="Helical" evidence="6">
    <location>
        <begin position="147"/>
        <end position="176"/>
    </location>
</feature>
<feature type="transmembrane region" description="Helical" evidence="6">
    <location>
        <begin position="234"/>
        <end position="252"/>
    </location>
</feature>
<dbReference type="Pfam" id="PF01594">
    <property type="entry name" value="AI-2E_transport"/>
    <property type="match status" value="1"/>
</dbReference>
<name>A0ABV4WEY9_9CYAN</name>
<feature type="transmembrane region" description="Helical" evidence="6">
    <location>
        <begin position="319"/>
        <end position="337"/>
    </location>
</feature>
<protein>
    <submittedName>
        <fullName evidence="7">AI-2E family transporter</fullName>
    </submittedName>
</protein>
<keyword evidence="3 6" id="KW-0812">Transmembrane</keyword>
<sequence length="356" mass="39562">MADYPNKHFWHHLNNTKLLRSTLTFLALFACGCAIVFLINYFYSVIAIFTIAATLAALLNYPVQWLNRFLPRGLAVAIVCLSFVTIIATLITSLGFEVITQGQGLSNSLFDFIKSNDFTHITKFLPLNKFLESIQISRFIQTLQTGLLTGIGFLQGVFSNFLTAVFIAVICVYMLIDGEKIWLVSLKLLPLDLRDRFGVSLQKSFLGFFRAQILLVFFLSASCWVVFTALKVKYALFLCLILGIIDVIPGIGGTLCAIVVTLLVLVSQGFWMAIKVLITCTILQQIQDNLIAPRLMKANLEINPVLLFLALFLGERVAGLLGVFLAVPIAAMIVSWLKEPVKTESIEPLADEPKNN</sequence>
<evidence type="ECO:0000256" key="2">
    <source>
        <dbReference type="ARBA" id="ARBA00009773"/>
    </source>
</evidence>
<accession>A0ABV4WEY9</accession>
<gene>
    <name evidence="7" type="ORF">ACE1CA_01675</name>
</gene>
<feature type="transmembrane region" description="Helical" evidence="6">
    <location>
        <begin position="45"/>
        <end position="63"/>
    </location>
</feature>
<dbReference type="RefSeq" id="WP_413275686.1">
    <property type="nucleotide sequence ID" value="NZ_JBHFNT010000017.1"/>
</dbReference>
<evidence type="ECO:0000256" key="3">
    <source>
        <dbReference type="ARBA" id="ARBA00022692"/>
    </source>
</evidence>
<comment type="subcellular location">
    <subcellularLocation>
        <location evidence="1">Membrane</location>
        <topology evidence="1">Multi-pass membrane protein</topology>
    </subcellularLocation>
</comment>
<comment type="similarity">
    <text evidence="2">Belongs to the autoinducer-2 exporter (AI-2E) (TC 2.A.86) family.</text>
</comment>
<feature type="transmembrane region" description="Helical" evidence="6">
    <location>
        <begin position="75"/>
        <end position="96"/>
    </location>
</feature>
<dbReference type="EMBL" id="JBHFNT010000017">
    <property type="protein sequence ID" value="MFB2833223.1"/>
    <property type="molecule type" value="Genomic_DNA"/>
</dbReference>
<keyword evidence="5 6" id="KW-0472">Membrane</keyword>
<dbReference type="PROSITE" id="PS51257">
    <property type="entry name" value="PROKAR_LIPOPROTEIN"/>
    <property type="match status" value="1"/>
</dbReference>
<dbReference type="PANTHER" id="PTHR21716">
    <property type="entry name" value="TRANSMEMBRANE PROTEIN"/>
    <property type="match status" value="1"/>
</dbReference>
<evidence type="ECO:0000256" key="6">
    <source>
        <dbReference type="SAM" id="Phobius"/>
    </source>
</evidence>
<keyword evidence="4 6" id="KW-1133">Transmembrane helix</keyword>
<evidence type="ECO:0000256" key="1">
    <source>
        <dbReference type="ARBA" id="ARBA00004141"/>
    </source>
</evidence>
<keyword evidence="8" id="KW-1185">Reference proteome</keyword>
<evidence type="ECO:0000313" key="7">
    <source>
        <dbReference type="EMBL" id="MFB2833223.1"/>
    </source>
</evidence>
<evidence type="ECO:0000256" key="5">
    <source>
        <dbReference type="ARBA" id="ARBA00023136"/>
    </source>
</evidence>
<evidence type="ECO:0000256" key="4">
    <source>
        <dbReference type="ARBA" id="ARBA00022989"/>
    </source>
</evidence>
<reference evidence="7 8" key="1">
    <citation type="submission" date="2024-09" db="EMBL/GenBank/DDBJ databases">
        <title>Floridaenema gen nov. (Aerosakkonemataceae, Aerosakkonematales ord. nov., Cyanobacteria) from benthic tropical and subtropical fresh waters, with the description of four new species.</title>
        <authorList>
            <person name="Moretto J.A."/>
            <person name="Berthold D.E."/>
            <person name="Lefler F.W."/>
            <person name="Huang I.-S."/>
            <person name="Laughinghouse H. IV."/>
        </authorList>
    </citation>
    <scope>NUCLEOTIDE SEQUENCE [LARGE SCALE GENOMIC DNA]</scope>
    <source>
        <strain evidence="7 8">BLCC-F167</strain>
    </source>
</reference>
<evidence type="ECO:0000313" key="8">
    <source>
        <dbReference type="Proteomes" id="UP001576780"/>
    </source>
</evidence>
<feature type="transmembrane region" description="Helical" evidence="6">
    <location>
        <begin position="205"/>
        <end position="227"/>
    </location>
</feature>
<dbReference type="PANTHER" id="PTHR21716:SF66">
    <property type="entry name" value="TRANSPORT PROTEIN SLL0063-RELATED"/>
    <property type="match status" value="1"/>
</dbReference>
<comment type="caution">
    <text evidence="7">The sequence shown here is derived from an EMBL/GenBank/DDBJ whole genome shotgun (WGS) entry which is preliminary data.</text>
</comment>
<feature type="transmembrane region" description="Helical" evidence="6">
    <location>
        <begin position="18"/>
        <end position="38"/>
    </location>
</feature>
<organism evidence="7 8">
    <name type="scientific">Floridaenema evergladense BLCC-F167</name>
    <dbReference type="NCBI Taxonomy" id="3153639"/>
    <lineage>
        <taxon>Bacteria</taxon>
        <taxon>Bacillati</taxon>
        <taxon>Cyanobacteriota</taxon>
        <taxon>Cyanophyceae</taxon>
        <taxon>Oscillatoriophycideae</taxon>
        <taxon>Aerosakkonematales</taxon>
        <taxon>Aerosakkonemataceae</taxon>
        <taxon>Floridanema</taxon>
        <taxon>Floridanema evergladense</taxon>
    </lineage>
</organism>
<dbReference type="InterPro" id="IPR002549">
    <property type="entry name" value="AI-2E-like"/>
</dbReference>
<proteinExistence type="inferred from homology"/>